<evidence type="ECO:0000313" key="2">
    <source>
        <dbReference type="Proteomes" id="UP000887565"/>
    </source>
</evidence>
<dbReference type="AlphaFoldDB" id="A0A915JIX4"/>
<evidence type="ECO:0000256" key="1">
    <source>
        <dbReference type="SAM" id="Phobius"/>
    </source>
</evidence>
<protein>
    <submittedName>
        <fullName evidence="3">Uncharacterized protein</fullName>
    </submittedName>
</protein>
<keyword evidence="2" id="KW-1185">Reference proteome</keyword>
<accession>A0A915JIX4</accession>
<name>A0A915JIX4_ROMCU</name>
<keyword evidence="1" id="KW-0812">Transmembrane</keyword>
<keyword evidence="1" id="KW-0472">Membrane</keyword>
<reference evidence="3" key="1">
    <citation type="submission" date="2022-11" db="UniProtKB">
        <authorList>
            <consortium name="WormBaseParasite"/>
        </authorList>
    </citation>
    <scope>IDENTIFICATION</scope>
</reference>
<evidence type="ECO:0000313" key="3">
    <source>
        <dbReference type="WBParaSite" id="nRc.2.0.1.t26095-RA"/>
    </source>
</evidence>
<sequence>MIRNTRIQLVKLTVKLRFQRIFHHPIHYNAEDLLAAELFKTPFKAAVAEFISAAALALAAAWARRREFSPNSASFATCKSFNENFTLEMNYCGRAKTKVSLIKLCCCYVLGLLIIFVCNLVEELLVTYGSDSGSRDLLESKV</sequence>
<organism evidence="2 3">
    <name type="scientific">Romanomermis culicivorax</name>
    <name type="common">Nematode worm</name>
    <dbReference type="NCBI Taxonomy" id="13658"/>
    <lineage>
        <taxon>Eukaryota</taxon>
        <taxon>Metazoa</taxon>
        <taxon>Ecdysozoa</taxon>
        <taxon>Nematoda</taxon>
        <taxon>Enoplea</taxon>
        <taxon>Dorylaimia</taxon>
        <taxon>Mermithida</taxon>
        <taxon>Mermithoidea</taxon>
        <taxon>Mermithidae</taxon>
        <taxon>Romanomermis</taxon>
    </lineage>
</organism>
<dbReference type="WBParaSite" id="nRc.2.0.1.t26095-RA">
    <property type="protein sequence ID" value="nRc.2.0.1.t26095-RA"/>
    <property type="gene ID" value="nRc.2.0.1.g26095"/>
</dbReference>
<keyword evidence="1" id="KW-1133">Transmembrane helix</keyword>
<dbReference type="Proteomes" id="UP000887565">
    <property type="component" value="Unplaced"/>
</dbReference>
<proteinExistence type="predicted"/>
<feature type="transmembrane region" description="Helical" evidence="1">
    <location>
        <begin position="101"/>
        <end position="122"/>
    </location>
</feature>